<dbReference type="PANTHER" id="PTHR22878:SF73">
    <property type="entry name" value="DYNEIN AXONEMAL HEAVY CHAIN 1"/>
    <property type="match status" value="1"/>
</dbReference>
<accession>A0ABD0Q3N3</accession>
<reference evidence="2 3" key="1">
    <citation type="submission" date="2024-05" db="EMBL/GenBank/DDBJ databases">
        <title>Genome sequencing and assembly of Indian major carp, Cirrhinus mrigala (Hamilton, 1822).</title>
        <authorList>
            <person name="Mohindra V."/>
            <person name="Chowdhury L.M."/>
            <person name="Lal K."/>
            <person name="Jena J.K."/>
        </authorList>
    </citation>
    <scope>NUCLEOTIDE SEQUENCE [LARGE SCALE GENOMIC DNA]</scope>
    <source>
        <strain evidence="2">CM1030</strain>
        <tissue evidence="2">Blood</tissue>
    </source>
</reference>
<dbReference type="InterPro" id="IPR035699">
    <property type="entry name" value="AAA_6"/>
</dbReference>
<sequence length="68" mass="7812">DVNVPKFLQDDLKLFNGIVSDLFPKIREEPIDYGTLEESIRNVCATKCLKDVDGERVGELYDLSTYSW</sequence>
<evidence type="ECO:0000313" key="2">
    <source>
        <dbReference type="EMBL" id="KAL0180889.1"/>
    </source>
</evidence>
<comment type="caution">
    <text evidence="2">The sequence shown here is derived from an EMBL/GenBank/DDBJ whole genome shotgun (WGS) entry which is preliminary data.</text>
</comment>
<proteinExistence type="predicted"/>
<feature type="domain" description="Dynein heavy chain hydrolytic ATP-binding dynein motor region" evidence="1">
    <location>
        <begin position="1"/>
        <end position="62"/>
    </location>
</feature>
<dbReference type="PANTHER" id="PTHR22878">
    <property type="entry name" value="DYNEIN HEAVY CHAIN 6, AXONEMAL-LIKE-RELATED"/>
    <property type="match status" value="1"/>
</dbReference>
<organism evidence="2 3">
    <name type="scientific">Cirrhinus mrigala</name>
    <name type="common">Mrigala</name>
    <dbReference type="NCBI Taxonomy" id="683832"/>
    <lineage>
        <taxon>Eukaryota</taxon>
        <taxon>Metazoa</taxon>
        <taxon>Chordata</taxon>
        <taxon>Craniata</taxon>
        <taxon>Vertebrata</taxon>
        <taxon>Euteleostomi</taxon>
        <taxon>Actinopterygii</taxon>
        <taxon>Neopterygii</taxon>
        <taxon>Teleostei</taxon>
        <taxon>Ostariophysi</taxon>
        <taxon>Cypriniformes</taxon>
        <taxon>Cyprinidae</taxon>
        <taxon>Labeoninae</taxon>
        <taxon>Labeonini</taxon>
        <taxon>Cirrhinus</taxon>
    </lineage>
</organism>
<dbReference type="InterPro" id="IPR026983">
    <property type="entry name" value="DHC"/>
</dbReference>
<name>A0ABD0Q3N3_CIRMR</name>
<dbReference type="InterPro" id="IPR043157">
    <property type="entry name" value="Dynein_AAA1S"/>
</dbReference>
<dbReference type="EMBL" id="JAMKFB020000011">
    <property type="protein sequence ID" value="KAL0180889.1"/>
    <property type="molecule type" value="Genomic_DNA"/>
</dbReference>
<keyword evidence="3" id="KW-1185">Reference proteome</keyword>
<dbReference type="Pfam" id="PF12774">
    <property type="entry name" value="AAA_6"/>
    <property type="match status" value="1"/>
</dbReference>
<evidence type="ECO:0000259" key="1">
    <source>
        <dbReference type="Pfam" id="PF12774"/>
    </source>
</evidence>
<dbReference type="Proteomes" id="UP001529510">
    <property type="component" value="Unassembled WGS sequence"/>
</dbReference>
<protein>
    <recommendedName>
        <fullName evidence="1">Dynein heavy chain hydrolytic ATP-binding dynein motor region domain-containing protein</fullName>
    </recommendedName>
</protein>
<dbReference type="Gene3D" id="1.10.8.710">
    <property type="match status" value="1"/>
</dbReference>
<gene>
    <name evidence="2" type="ORF">M9458_023295</name>
</gene>
<feature type="non-terminal residue" evidence="2">
    <location>
        <position position="1"/>
    </location>
</feature>
<evidence type="ECO:0000313" key="3">
    <source>
        <dbReference type="Proteomes" id="UP001529510"/>
    </source>
</evidence>
<dbReference type="AlphaFoldDB" id="A0ABD0Q3N3"/>